<dbReference type="CDD" id="cd00077">
    <property type="entry name" value="HDc"/>
    <property type="match status" value="1"/>
</dbReference>
<dbReference type="HOGENOM" id="CLU_000445_92_1_7"/>
<accession>E4U215</accession>
<reference evidence="3 4" key="1">
    <citation type="journal article" date="2012" name="Stand. Genomic Sci.">
        <title>Complete genome sequence of the sulfur compounds oxidizing chemolithoautotroph Sulfuricurvum kujiense type strain (YK-1(T)).</title>
        <authorList>
            <person name="Han C."/>
            <person name="Kotsyurbenko O."/>
            <person name="Chertkov O."/>
            <person name="Held B."/>
            <person name="Lapidus A."/>
            <person name="Nolan M."/>
            <person name="Lucas S."/>
            <person name="Hammon N."/>
            <person name="Deshpande S."/>
            <person name="Cheng J.F."/>
            <person name="Tapia R."/>
            <person name="Goodwin L.A."/>
            <person name="Pitluck S."/>
            <person name="Liolios K."/>
            <person name="Pagani I."/>
            <person name="Ivanova N."/>
            <person name="Mavromatis K."/>
            <person name="Mikhailova N."/>
            <person name="Pati A."/>
            <person name="Chen A."/>
            <person name="Palaniappan K."/>
            <person name="Land M."/>
            <person name="Hauser L."/>
            <person name="Chang Y.J."/>
            <person name="Jeffries C.D."/>
            <person name="Brambilla E.M."/>
            <person name="Rohde M."/>
            <person name="Spring S."/>
            <person name="Sikorski J."/>
            <person name="Goker M."/>
            <person name="Woyke T."/>
            <person name="Bristow J."/>
            <person name="Eisen J.A."/>
            <person name="Markowitz V."/>
            <person name="Hugenholtz P."/>
            <person name="Kyrpides N.C."/>
            <person name="Klenk H.P."/>
            <person name="Detter J.C."/>
        </authorList>
    </citation>
    <scope>NUCLEOTIDE SEQUENCE [LARGE SCALE GENOMIC DNA]</scope>
    <source>
        <strain evidence="4">ATCC BAA-921 / DSM 16994 / JCM 11577 / YK-1</strain>
    </source>
</reference>
<dbReference type="SUPFAM" id="SSF109604">
    <property type="entry name" value="HD-domain/PDEase-like"/>
    <property type="match status" value="1"/>
</dbReference>
<proteinExistence type="predicted"/>
<dbReference type="PROSITE" id="PS51831">
    <property type="entry name" value="HD"/>
    <property type="match status" value="1"/>
</dbReference>
<feature type="domain" description="HD-GYP" evidence="2">
    <location>
        <begin position="131"/>
        <end position="318"/>
    </location>
</feature>
<dbReference type="KEGG" id="sku:Sulku_1912"/>
<evidence type="ECO:0000259" key="2">
    <source>
        <dbReference type="PROSITE" id="PS51832"/>
    </source>
</evidence>
<gene>
    <name evidence="3" type="ordered locus">Sulku_1912</name>
</gene>
<dbReference type="InterPro" id="IPR006674">
    <property type="entry name" value="HD_domain"/>
</dbReference>
<evidence type="ECO:0000313" key="4">
    <source>
        <dbReference type="Proteomes" id="UP000008721"/>
    </source>
</evidence>
<dbReference type="PROSITE" id="PS51832">
    <property type="entry name" value="HD_GYP"/>
    <property type="match status" value="1"/>
</dbReference>
<dbReference type="Gene3D" id="1.10.3210.10">
    <property type="entry name" value="Hypothetical protein af1432"/>
    <property type="match status" value="1"/>
</dbReference>
<name>E4U215_SULKY</name>
<dbReference type="InterPro" id="IPR037522">
    <property type="entry name" value="HD_GYP_dom"/>
</dbReference>
<dbReference type="EMBL" id="CP002355">
    <property type="protein sequence ID" value="ADR34572.1"/>
    <property type="molecule type" value="Genomic_DNA"/>
</dbReference>
<dbReference type="STRING" id="709032.Sulku_1912"/>
<dbReference type="PANTHER" id="PTHR43155">
    <property type="entry name" value="CYCLIC DI-GMP PHOSPHODIESTERASE PA4108-RELATED"/>
    <property type="match status" value="1"/>
</dbReference>
<organism evidence="3 4">
    <name type="scientific">Sulfuricurvum kujiense (strain ATCC BAA-921 / DSM 16994 / JCM 11577 / YK-1)</name>
    <dbReference type="NCBI Taxonomy" id="709032"/>
    <lineage>
        <taxon>Bacteria</taxon>
        <taxon>Pseudomonadati</taxon>
        <taxon>Campylobacterota</taxon>
        <taxon>Epsilonproteobacteria</taxon>
        <taxon>Campylobacterales</taxon>
        <taxon>Sulfurimonadaceae</taxon>
        <taxon>Sulfuricurvum</taxon>
    </lineage>
</organism>
<sequence length="318" mass="36060">MDSYKKYNSYKAFTIETIILNEPLAFDLYINNSSRLVKFIKSGDTLSFDKKEKLLQNGVDHFYLSSHHSKAFDTYLTNHLGTVLSSPYLNKKQKSKIIYSSAIHIMQDMFESDISQSKIMIAKDIMTETVKQIISNNVTAASILQLSTHDYQTYSHCVNVALYSIGMAHEHGLDEAMIHKIASGAILHDLGKCKIDQCIINKQGKLSLDEFEAMKEHPQYSYETLISNGETCPETLEIVLNHHEKLDGSGYARALREKEISFAAQIVTIADIFDALTSNRSYKEAESFFNALKIMKEEMKEQLNIKLVDSLIKMMGKA</sequence>
<dbReference type="Proteomes" id="UP000008721">
    <property type="component" value="Chromosome"/>
</dbReference>
<evidence type="ECO:0000313" key="3">
    <source>
        <dbReference type="EMBL" id="ADR34572.1"/>
    </source>
</evidence>
<dbReference type="SMART" id="SM00471">
    <property type="entry name" value="HDc"/>
    <property type="match status" value="1"/>
</dbReference>
<keyword evidence="4" id="KW-1185">Reference proteome</keyword>
<dbReference type="Pfam" id="PF13487">
    <property type="entry name" value="HD_5"/>
    <property type="match status" value="1"/>
</dbReference>
<protein>
    <submittedName>
        <fullName evidence="3">Metal dependent phosphohydrolase</fullName>
    </submittedName>
</protein>
<dbReference type="PANTHER" id="PTHR43155:SF2">
    <property type="entry name" value="CYCLIC DI-GMP PHOSPHODIESTERASE PA4108"/>
    <property type="match status" value="1"/>
</dbReference>
<dbReference type="OrthoDB" id="9781223at2"/>
<evidence type="ECO:0000259" key="1">
    <source>
        <dbReference type="PROSITE" id="PS51831"/>
    </source>
</evidence>
<dbReference type="eggNOG" id="COG2206">
    <property type="taxonomic scope" value="Bacteria"/>
</dbReference>
<dbReference type="RefSeq" id="WP_013460769.1">
    <property type="nucleotide sequence ID" value="NC_014762.1"/>
</dbReference>
<dbReference type="InterPro" id="IPR003607">
    <property type="entry name" value="HD/PDEase_dom"/>
</dbReference>
<dbReference type="AlphaFoldDB" id="E4U215"/>
<feature type="domain" description="HD" evidence="1">
    <location>
        <begin position="153"/>
        <end position="276"/>
    </location>
</feature>